<evidence type="ECO:0000256" key="1">
    <source>
        <dbReference type="SAM" id="SignalP"/>
    </source>
</evidence>
<dbReference type="AlphaFoldDB" id="A0AB34JYU9"/>
<organism evidence="2 3">
    <name type="scientific">Prymnesium parvum</name>
    <name type="common">Toxic golden alga</name>
    <dbReference type="NCBI Taxonomy" id="97485"/>
    <lineage>
        <taxon>Eukaryota</taxon>
        <taxon>Haptista</taxon>
        <taxon>Haptophyta</taxon>
        <taxon>Prymnesiophyceae</taxon>
        <taxon>Prymnesiales</taxon>
        <taxon>Prymnesiaceae</taxon>
        <taxon>Prymnesium</taxon>
    </lineage>
</organism>
<dbReference type="EMBL" id="JBGBPQ010000003">
    <property type="protein sequence ID" value="KAL1526103.1"/>
    <property type="molecule type" value="Genomic_DNA"/>
</dbReference>
<protein>
    <recommendedName>
        <fullName evidence="4">Sulfotransferase</fullName>
    </recommendedName>
</protein>
<keyword evidence="3" id="KW-1185">Reference proteome</keyword>
<keyword evidence="1" id="KW-0732">Signal</keyword>
<proteinExistence type="predicted"/>
<sequence length="290" mass="31239">MAGGSAAALALLRSFSPAEAAAIDAAPRPFASPPPRPLLAARRRRALASLLVTGCGRSGTHALAALLRRHGVRAQHEGRGADATVGWPYAGRVAGSWRALWPMAAQPSSFEAYEPIFKLHRHPLAAVGAVAAGLTTSGRCRNPSERRWDARAWRCASAFVDLPVAAVAVSRGGTCDLPAEARLRLALHYWVKWNLLADRWAARGFAVESLSVAQFAREWCDHCEKAATCGCPPAALAAARNSTEEKVRARRHGRKRPPIEWSTLDRLDRNMSAVAQRMALAYGYALVVPS</sequence>
<comment type="caution">
    <text evidence="2">The sequence shown here is derived from an EMBL/GenBank/DDBJ whole genome shotgun (WGS) entry which is preliminary data.</text>
</comment>
<gene>
    <name evidence="2" type="ORF">AB1Y20_014832</name>
</gene>
<name>A0AB34JYU9_PRYPA</name>
<evidence type="ECO:0000313" key="3">
    <source>
        <dbReference type="Proteomes" id="UP001515480"/>
    </source>
</evidence>
<evidence type="ECO:0000313" key="2">
    <source>
        <dbReference type="EMBL" id="KAL1526103.1"/>
    </source>
</evidence>
<reference evidence="2 3" key="1">
    <citation type="journal article" date="2024" name="Science">
        <title>Giant polyketide synthase enzymes in the biosynthesis of giant marine polyether toxins.</title>
        <authorList>
            <person name="Fallon T.R."/>
            <person name="Shende V.V."/>
            <person name="Wierzbicki I.H."/>
            <person name="Pendleton A.L."/>
            <person name="Watervoot N.F."/>
            <person name="Auber R.P."/>
            <person name="Gonzalez D.J."/>
            <person name="Wisecaver J.H."/>
            <person name="Moore B.S."/>
        </authorList>
    </citation>
    <scope>NUCLEOTIDE SEQUENCE [LARGE SCALE GENOMIC DNA]</scope>
    <source>
        <strain evidence="2 3">12B1</strain>
    </source>
</reference>
<feature type="signal peptide" evidence="1">
    <location>
        <begin position="1"/>
        <end position="20"/>
    </location>
</feature>
<evidence type="ECO:0008006" key="4">
    <source>
        <dbReference type="Google" id="ProtNLM"/>
    </source>
</evidence>
<feature type="chain" id="PRO_5044255941" description="Sulfotransferase" evidence="1">
    <location>
        <begin position="21"/>
        <end position="290"/>
    </location>
</feature>
<accession>A0AB34JYU9</accession>
<dbReference type="Proteomes" id="UP001515480">
    <property type="component" value="Unassembled WGS sequence"/>
</dbReference>